<evidence type="ECO:0000256" key="6">
    <source>
        <dbReference type="ARBA" id="ARBA00022763"/>
    </source>
</evidence>
<keyword evidence="7 13" id="KW-0862">Zinc</keyword>
<keyword evidence="8 13" id="KW-0239">DNA-directed DNA polymerase</keyword>
<evidence type="ECO:0000256" key="13">
    <source>
        <dbReference type="RuleBase" id="RU000442"/>
    </source>
</evidence>
<keyword evidence="13" id="KW-0863">Zinc-finger</keyword>
<gene>
    <name evidence="18" type="ORF">DGYR_LOCUS8000</name>
</gene>
<evidence type="ECO:0000256" key="4">
    <source>
        <dbReference type="ARBA" id="ARBA00022695"/>
    </source>
</evidence>
<comment type="catalytic activity">
    <reaction evidence="12 13">
        <text>DNA(n) + a 2'-deoxyribonucleoside 5'-triphosphate = DNA(n+1) + diphosphate</text>
        <dbReference type="Rhea" id="RHEA:22508"/>
        <dbReference type="Rhea" id="RHEA-COMP:17339"/>
        <dbReference type="Rhea" id="RHEA-COMP:17340"/>
        <dbReference type="ChEBI" id="CHEBI:33019"/>
        <dbReference type="ChEBI" id="CHEBI:61560"/>
        <dbReference type="ChEBI" id="CHEBI:173112"/>
        <dbReference type="EC" id="2.7.7.7"/>
    </reaction>
</comment>
<dbReference type="Pfam" id="PF00136">
    <property type="entry name" value="DNA_pol_B"/>
    <property type="match status" value="1"/>
</dbReference>
<dbReference type="PANTHER" id="PTHR45812:SF1">
    <property type="entry name" value="DNA POLYMERASE ZETA CATALYTIC SUBUNIT"/>
    <property type="match status" value="1"/>
</dbReference>
<dbReference type="SUPFAM" id="SSF56672">
    <property type="entry name" value="DNA/RNA polymerases"/>
    <property type="match status" value="1"/>
</dbReference>
<dbReference type="InterPro" id="IPR006133">
    <property type="entry name" value="DNA-dir_DNA_pol_B_exonuc"/>
</dbReference>
<evidence type="ECO:0000313" key="19">
    <source>
        <dbReference type="Proteomes" id="UP000549394"/>
    </source>
</evidence>
<dbReference type="GO" id="GO:0003677">
    <property type="term" value="F:DNA binding"/>
    <property type="evidence" value="ECO:0007669"/>
    <property type="project" value="UniProtKB-KW"/>
</dbReference>
<evidence type="ECO:0000256" key="10">
    <source>
        <dbReference type="ARBA" id="ARBA00023014"/>
    </source>
</evidence>
<dbReference type="GO" id="GO:0000724">
    <property type="term" value="P:double-strand break repair via homologous recombination"/>
    <property type="evidence" value="ECO:0007669"/>
    <property type="project" value="TreeGrafter"/>
</dbReference>
<dbReference type="GO" id="GO:0003887">
    <property type="term" value="F:DNA-directed DNA polymerase activity"/>
    <property type="evidence" value="ECO:0007669"/>
    <property type="project" value="UniProtKB-KW"/>
</dbReference>
<feature type="compositionally biased region" description="Polar residues" evidence="14">
    <location>
        <begin position="54"/>
        <end position="70"/>
    </location>
</feature>
<dbReference type="GO" id="GO:0042276">
    <property type="term" value="P:error-prone translesion synthesis"/>
    <property type="evidence" value="ECO:0007669"/>
    <property type="project" value="TreeGrafter"/>
</dbReference>
<keyword evidence="5 13" id="KW-0479">Metal-binding</keyword>
<dbReference type="Pfam" id="PF03104">
    <property type="entry name" value="DNA_pol_B_exo1"/>
    <property type="match status" value="1"/>
</dbReference>
<keyword evidence="19" id="KW-1185">Reference proteome</keyword>
<name>A0A7I8VWD0_9ANNE</name>
<feature type="compositionally biased region" description="Polar residues" evidence="14">
    <location>
        <begin position="27"/>
        <end position="47"/>
    </location>
</feature>
<dbReference type="InterPro" id="IPR012337">
    <property type="entry name" value="RNaseH-like_sf"/>
</dbReference>
<keyword evidence="6" id="KW-0227">DNA damage</keyword>
<comment type="cofactor">
    <cofactor evidence="1 13">
        <name>[4Fe-4S] cluster</name>
        <dbReference type="ChEBI" id="CHEBI:49883"/>
    </cofactor>
</comment>
<dbReference type="InterPro" id="IPR023211">
    <property type="entry name" value="DNA_pol_palm_dom_sf"/>
</dbReference>
<dbReference type="Gene3D" id="1.10.132.60">
    <property type="entry name" value="DNA polymerase family B, C-terminal domain"/>
    <property type="match status" value="1"/>
</dbReference>
<dbReference type="CDD" id="cd05534">
    <property type="entry name" value="POLBc_zeta"/>
    <property type="match status" value="1"/>
</dbReference>
<feature type="domain" description="DNA-directed DNA polymerase family B multifunctional" evidence="15">
    <location>
        <begin position="357"/>
        <end position="810"/>
    </location>
</feature>
<evidence type="ECO:0000259" key="15">
    <source>
        <dbReference type="Pfam" id="PF00136"/>
    </source>
</evidence>
<dbReference type="EC" id="2.7.7.7" evidence="13"/>
<dbReference type="GO" id="GO:0000166">
    <property type="term" value="F:nucleotide binding"/>
    <property type="evidence" value="ECO:0007669"/>
    <property type="project" value="InterPro"/>
</dbReference>
<dbReference type="GO" id="GO:0005634">
    <property type="term" value="C:nucleus"/>
    <property type="evidence" value="ECO:0007669"/>
    <property type="project" value="UniProtKB-SubCell"/>
</dbReference>
<reference evidence="18 19" key="1">
    <citation type="submission" date="2020-08" db="EMBL/GenBank/DDBJ databases">
        <authorList>
            <person name="Hejnol A."/>
        </authorList>
    </citation>
    <scope>NUCLEOTIDE SEQUENCE [LARGE SCALE GENOMIC DNA]</scope>
</reference>
<evidence type="ECO:0000256" key="14">
    <source>
        <dbReference type="SAM" id="MobiDB-lite"/>
    </source>
</evidence>
<dbReference type="Pfam" id="PF14260">
    <property type="entry name" value="zf-C4pol"/>
    <property type="match status" value="1"/>
</dbReference>
<dbReference type="InterPro" id="IPR030559">
    <property type="entry name" value="PolZ_Rev3"/>
</dbReference>
<dbReference type="InterPro" id="IPR025687">
    <property type="entry name" value="Znf-C4pol"/>
</dbReference>
<evidence type="ECO:0000256" key="12">
    <source>
        <dbReference type="ARBA" id="ARBA00049244"/>
    </source>
</evidence>
<keyword evidence="13" id="KW-0539">Nucleus</keyword>
<feature type="domain" description="C4-type zinc-finger of DNA polymerase delta" evidence="17">
    <location>
        <begin position="848"/>
        <end position="917"/>
    </location>
</feature>
<dbReference type="InterPro" id="IPR042087">
    <property type="entry name" value="DNA_pol_B_thumb"/>
</dbReference>
<dbReference type="GO" id="GO:0051539">
    <property type="term" value="F:4 iron, 4 sulfur cluster binding"/>
    <property type="evidence" value="ECO:0007669"/>
    <property type="project" value="UniProtKB-KW"/>
</dbReference>
<evidence type="ECO:0000259" key="17">
    <source>
        <dbReference type="Pfam" id="PF14260"/>
    </source>
</evidence>
<keyword evidence="11" id="KW-0234">DNA repair</keyword>
<comment type="similarity">
    <text evidence="2 13">Belongs to the DNA polymerase type-B family.</text>
</comment>
<dbReference type="InterPro" id="IPR017964">
    <property type="entry name" value="DNA-dir_DNA_pol_B_CS"/>
</dbReference>
<proteinExistence type="inferred from homology"/>
<dbReference type="Gene3D" id="3.90.1600.10">
    <property type="entry name" value="Palm domain of DNA polymerase"/>
    <property type="match status" value="1"/>
</dbReference>
<evidence type="ECO:0000256" key="3">
    <source>
        <dbReference type="ARBA" id="ARBA00022679"/>
    </source>
</evidence>
<evidence type="ECO:0000256" key="7">
    <source>
        <dbReference type="ARBA" id="ARBA00022833"/>
    </source>
</evidence>
<keyword evidence="13" id="KW-0238">DNA-binding</keyword>
<dbReference type="InterPro" id="IPR006172">
    <property type="entry name" value="DNA-dir_DNA_pol_B"/>
</dbReference>
<evidence type="ECO:0000313" key="18">
    <source>
        <dbReference type="EMBL" id="CAD5119813.1"/>
    </source>
</evidence>
<dbReference type="PANTHER" id="PTHR45812">
    <property type="entry name" value="DNA POLYMERASE ZETA CATALYTIC SUBUNIT"/>
    <property type="match status" value="1"/>
</dbReference>
<dbReference type="SUPFAM" id="SSF53098">
    <property type="entry name" value="Ribonuclease H-like"/>
    <property type="match status" value="1"/>
</dbReference>
<keyword evidence="10 13" id="KW-0411">Iron-sulfur</keyword>
<keyword evidence="3 13" id="KW-0808">Transferase</keyword>
<keyword evidence="13" id="KW-0235">DNA replication</keyword>
<sequence>MSSVISEEEAKESSQKMDNESDCFIITPQTSPPTTEEITKDQSTPTSKPKPKLLTSTPRISIESTDQNTPGLALTPISETLSQRETNLLRKSLSLERTPVSRENSQKRLKRKKRLTSNASCIEELTPENTYNFRLDSLRVDNEKTIENMTVMSLELFTETRQNLLPNPEYDQIIAIFYSIYEDSMASKEEFLVGCMIVEGSEDHIQCHKENVLHIVQDEATLFEELVRVVRSHDPDIFIGFEIDTLSWGYLLDRAKIYDIKTSFQDKHSMPGRIVLNLWKVLRHELTLNIYTFENVHFHVLHRRVPKYDWPTLQSLWKWNRWRLMDYFYTRVVGNNWIILQLNLIGQTSELARVFGIEFRDVLSRGSQYRVESMMLRVSRSRNYVPASPSVEQRSRQKAPECVPLNMEPHSKVYKDPVIVLDFQSLYPSIMIAYNICFTTCLGKLYNLKNCDKSDIELGCCQYSIDPQEVVRLADKNLLYVSPNKVVFVKQEVRTGVISDLVDDLIETRQLVKARLKECDDKSKSRLLQARQLGLKLAANTTYGYTAASFSGRMPCVEVADAIVQTARKTLENAIELVKKEFPMCKILYGDTDSMFVLTPGKTVAEAFELGKQMVKVVTDANPPPVKLKLEKVYSSSVLQAKKRYAGWAYESPDGEPFLDCKGIETVRRDSCPVVSKILAKTLNLLLRAPNIQEGVRLVKEYVLKQCSKVLAGRVNVQDFILAKEYRGSYKQDHIPAALIARKRLAADPRSEPKISERVPYVIISGPPGVRLKDNVREPIELLVDSSLRINADYYLSKQILPPLHRVLSLIGIDVFSWYQEIPRTLQLGGSVNANKKTISQFFMGAECAICSSRVQPKSIVCSTCRESEGKCCLILEKMAFDIEKAYINASKICKTCKNYNSDDKECKSFDCPVLFRIEKFRRKLDHASLLRDAAKNLNSQ</sequence>
<dbReference type="GO" id="GO:0008270">
    <property type="term" value="F:zinc ion binding"/>
    <property type="evidence" value="ECO:0007669"/>
    <property type="project" value="UniProtKB-KW"/>
</dbReference>
<dbReference type="GO" id="GO:0006260">
    <property type="term" value="P:DNA replication"/>
    <property type="evidence" value="ECO:0007669"/>
    <property type="project" value="UniProtKB-KW"/>
</dbReference>
<dbReference type="EMBL" id="CAJFCJ010000011">
    <property type="protein sequence ID" value="CAD5119813.1"/>
    <property type="molecule type" value="Genomic_DNA"/>
</dbReference>
<organism evidence="18 19">
    <name type="scientific">Dimorphilus gyrociliatus</name>
    <dbReference type="NCBI Taxonomy" id="2664684"/>
    <lineage>
        <taxon>Eukaryota</taxon>
        <taxon>Metazoa</taxon>
        <taxon>Spiralia</taxon>
        <taxon>Lophotrochozoa</taxon>
        <taxon>Annelida</taxon>
        <taxon>Polychaeta</taxon>
        <taxon>Polychaeta incertae sedis</taxon>
        <taxon>Dinophilidae</taxon>
        <taxon>Dimorphilus</taxon>
    </lineage>
</organism>
<dbReference type="PROSITE" id="PS00116">
    <property type="entry name" value="DNA_POLYMERASE_B"/>
    <property type="match status" value="1"/>
</dbReference>
<keyword evidence="13" id="KW-0004">4Fe-4S</keyword>
<feature type="domain" description="DNA-directed DNA polymerase family B exonuclease" evidence="16">
    <location>
        <begin position="138"/>
        <end position="264"/>
    </location>
</feature>
<comment type="subcellular location">
    <subcellularLocation>
        <location evidence="13">Nucleus</location>
    </subcellularLocation>
</comment>
<dbReference type="Gene3D" id="3.30.420.10">
    <property type="entry name" value="Ribonuclease H-like superfamily/Ribonuclease H"/>
    <property type="match status" value="1"/>
</dbReference>
<dbReference type="SMART" id="SM00486">
    <property type="entry name" value="POLBc"/>
    <property type="match status" value="1"/>
</dbReference>
<dbReference type="PRINTS" id="PR00106">
    <property type="entry name" value="DNAPOLB"/>
</dbReference>
<dbReference type="OrthoDB" id="2414538at2759"/>
<dbReference type="Gene3D" id="1.10.287.690">
    <property type="entry name" value="Helix hairpin bin"/>
    <property type="match status" value="1"/>
</dbReference>
<accession>A0A7I8VWD0</accession>
<dbReference type="CDD" id="cd05778">
    <property type="entry name" value="DNA_polB_zeta_exo"/>
    <property type="match status" value="1"/>
</dbReference>
<dbReference type="GO" id="GO:0016035">
    <property type="term" value="C:zeta DNA polymerase complex"/>
    <property type="evidence" value="ECO:0007669"/>
    <property type="project" value="InterPro"/>
</dbReference>
<evidence type="ECO:0000256" key="11">
    <source>
        <dbReference type="ARBA" id="ARBA00023204"/>
    </source>
</evidence>
<keyword evidence="4 13" id="KW-0548">Nucleotidyltransferase</keyword>
<dbReference type="InterPro" id="IPR043502">
    <property type="entry name" value="DNA/RNA_pol_sf"/>
</dbReference>
<feature type="compositionally biased region" description="Acidic residues" evidence="14">
    <location>
        <begin position="1"/>
        <end position="10"/>
    </location>
</feature>
<evidence type="ECO:0000256" key="9">
    <source>
        <dbReference type="ARBA" id="ARBA00023004"/>
    </source>
</evidence>
<evidence type="ECO:0000256" key="8">
    <source>
        <dbReference type="ARBA" id="ARBA00022932"/>
    </source>
</evidence>
<dbReference type="AlphaFoldDB" id="A0A7I8VWD0"/>
<keyword evidence="9 13" id="KW-0408">Iron</keyword>
<evidence type="ECO:0000256" key="5">
    <source>
        <dbReference type="ARBA" id="ARBA00022723"/>
    </source>
</evidence>
<evidence type="ECO:0000256" key="1">
    <source>
        <dbReference type="ARBA" id="ARBA00001966"/>
    </source>
</evidence>
<dbReference type="InterPro" id="IPR006134">
    <property type="entry name" value="DNA-dir_DNA_pol_B_multi_dom"/>
</dbReference>
<dbReference type="InterPro" id="IPR036397">
    <property type="entry name" value="RNaseH_sf"/>
</dbReference>
<protein>
    <recommendedName>
        <fullName evidence="13">DNA polymerase</fullName>
        <ecNumber evidence="13">2.7.7.7</ecNumber>
    </recommendedName>
</protein>
<feature type="region of interest" description="Disordered" evidence="14">
    <location>
        <begin position="1"/>
        <end position="73"/>
    </location>
</feature>
<evidence type="ECO:0000256" key="2">
    <source>
        <dbReference type="ARBA" id="ARBA00005755"/>
    </source>
</evidence>
<dbReference type="Proteomes" id="UP000549394">
    <property type="component" value="Unassembled WGS sequence"/>
</dbReference>
<comment type="caution">
    <text evidence="18">The sequence shown here is derived from an EMBL/GenBank/DDBJ whole genome shotgun (WGS) entry which is preliminary data.</text>
</comment>
<evidence type="ECO:0000259" key="16">
    <source>
        <dbReference type="Pfam" id="PF03104"/>
    </source>
</evidence>
<dbReference type="FunFam" id="1.10.132.60:FF:000005">
    <property type="entry name" value="Putative DNA polymerase zeta catalytic subunit"/>
    <property type="match status" value="1"/>
</dbReference>